<organism evidence="2 3">
    <name type="scientific">Corynebacterium humireducens NBRC 106098 = DSM 45392</name>
    <dbReference type="NCBI Taxonomy" id="1223515"/>
    <lineage>
        <taxon>Bacteria</taxon>
        <taxon>Bacillati</taxon>
        <taxon>Actinomycetota</taxon>
        <taxon>Actinomycetes</taxon>
        <taxon>Mycobacteriales</taxon>
        <taxon>Corynebacteriaceae</taxon>
        <taxon>Corynebacterium</taxon>
    </lineage>
</organism>
<dbReference type="HOGENOM" id="CLU_198135_0_0_11"/>
<dbReference type="KEGG" id="chm:B842_04680"/>
<keyword evidence="1" id="KW-0812">Transmembrane</keyword>
<name>A0A0B5DAQ3_9CORY</name>
<evidence type="ECO:0000313" key="3">
    <source>
        <dbReference type="Proteomes" id="UP000031524"/>
    </source>
</evidence>
<gene>
    <name evidence="2" type="ORF">B842_04680</name>
</gene>
<dbReference type="EMBL" id="CP005286">
    <property type="protein sequence ID" value="AJE32789.1"/>
    <property type="molecule type" value="Genomic_DNA"/>
</dbReference>
<sequence>MSPSSLRRRPRATVSGSTLNLVKYLPYVPAVAAVAFGAVLLYLGELDDSPGLGGIGLILIVAAVFFAVRHARKSRRG</sequence>
<protein>
    <submittedName>
        <fullName evidence="2">Uncharacterized protein</fullName>
    </submittedName>
</protein>
<dbReference type="RefSeq" id="WP_156119440.1">
    <property type="nucleotide sequence ID" value="NZ_BCSU01000007.1"/>
</dbReference>
<reference evidence="2 3" key="1">
    <citation type="submission" date="2013-04" db="EMBL/GenBank/DDBJ databases">
        <title>Complete genome sequence of Corynebacterium humireducens DSM 45392(T), isolated from a wastewater-fed microbial fuel cell.</title>
        <authorList>
            <person name="Ruckert C."/>
            <person name="Albersmeier A."/>
            <person name="Kalinowski J."/>
        </authorList>
    </citation>
    <scope>NUCLEOTIDE SEQUENCE [LARGE SCALE GENOMIC DNA]</scope>
    <source>
        <strain evidence="3">MFC-5</strain>
    </source>
</reference>
<feature type="transmembrane region" description="Helical" evidence="1">
    <location>
        <begin position="49"/>
        <end position="68"/>
    </location>
</feature>
<dbReference type="AlphaFoldDB" id="A0A0B5DAQ3"/>
<dbReference type="STRING" id="1223515.B842_04680"/>
<accession>A0A0B5DAQ3</accession>
<feature type="transmembrane region" description="Helical" evidence="1">
    <location>
        <begin position="21"/>
        <end position="43"/>
    </location>
</feature>
<keyword evidence="1" id="KW-1133">Transmembrane helix</keyword>
<proteinExistence type="predicted"/>
<dbReference type="Proteomes" id="UP000031524">
    <property type="component" value="Chromosome"/>
</dbReference>
<evidence type="ECO:0000313" key="2">
    <source>
        <dbReference type="EMBL" id="AJE32789.1"/>
    </source>
</evidence>
<evidence type="ECO:0000256" key="1">
    <source>
        <dbReference type="SAM" id="Phobius"/>
    </source>
</evidence>
<keyword evidence="3" id="KW-1185">Reference proteome</keyword>
<keyword evidence="1" id="KW-0472">Membrane</keyword>